<protein>
    <recommendedName>
        <fullName evidence="9">Type-5 uracil-DNA glycosylase</fullName>
    </recommendedName>
</protein>
<gene>
    <name evidence="12" type="ORF">C7450_103257</name>
</gene>
<feature type="region of interest" description="Disordered" evidence="10">
    <location>
        <begin position="1"/>
        <end position="21"/>
    </location>
</feature>
<evidence type="ECO:0000256" key="5">
    <source>
        <dbReference type="ARBA" id="ARBA00023004"/>
    </source>
</evidence>
<keyword evidence="5" id="KW-0408">Iron</keyword>
<evidence type="ECO:0000256" key="10">
    <source>
        <dbReference type="SAM" id="MobiDB-lite"/>
    </source>
</evidence>
<keyword evidence="4" id="KW-0378">Hydrolase</keyword>
<dbReference type="Pfam" id="PF03167">
    <property type="entry name" value="UDG"/>
    <property type="match status" value="1"/>
</dbReference>
<evidence type="ECO:0000256" key="1">
    <source>
        <dbReference type="ARBA" id="ARBA00022485"/>
    </source>
</evidence>
<evidence type="ECO:0000256" key="6">
    <source>
        <dbReference type="ARBA" id="ARBA00023014"/>
    </source>
</evidence>
<dbReference type="AlphaFoldDB" id="A0A2V3UBD4"/>
<dbReference type="CDD" id="cd10031">
    <property type="entry name" value="UDG-F5_TTUDGB_like"/>
    <property type="match status" value="1"/>
</dbReference>
<dbReference type="GO" id="GO:0006284">
    <property type="term" value="P:base-excision repair"/>
    <property type="evidence" value="ECO:0007669"/>
    <property type="project" value="InterPro"/>
</dbReference>
<keyword evidence="6" id="KW-0411">Iron-sulfur</keyword>
<feature type="domain" description="Uracil-DNA glycosylase-like" evidence="11">
    <location>
        <begin position="50"/>
        <end position="216"/>
    </location>
</feature>
<dbReference type="SMART" id="SM00986">
    <property type="entry name" value="UDG"/>
    <property type="match status" value="1"/>
</dbReference>
<dbReference type="GO" id="GO:0046872">
    <property type="term" value="F:metal ion binding"/>
    <property type="evidence" value="ECO:0007669"/>
    <property type="project" value="UniProtKB-KW"/>
</dbReference>
<dbReference type="GO" id="GO:0033958">
    <property type="term" value="F:DNA-deoxyinosine glycosylase activity"/>
    <property type="evidence" value="ECO:0007669"/>
    <property type="project" value="InterPro"/>
</dbReference>
<reference evidence="12 13" key="1">
    <citation type="submission" date="2018-05" db="EMBL/GenBank/DDBJ databases">
        <title>Genomic Encyclopedia of Type Strains, Phase IV (KMG-IV): sequencing the most valuable type-strain genomes for metagenomic binning, comparative biology and taxonomic classification.</title>
        <authorList>
            <person name="Goeker M."/>
        </authorList>
    </citation>
    <scope>NUCLEOTIDE SEQUENCE [LARGE SCALE GENOMIC DNA]</scope>
    <source>
        <strain evidence="12 13">DSM 6462</strain>
    </source>
</reference>
<comment type="caution">
    <text evidence="12">The sequence shown here is derived from an EMBL/GenBank/DDBJ whole genome shotgun (WGS) entry which is preliminary data.</text>
</comment>
<comment type="similarity">
    <text evidence="8">Belongs to the uracil-DNA glycosylase (UDG) superfamily. Type 5 (UDGb) family.</text>
</comment>
<dbReference type="RefSeq" id="WP_110374035.1">
    <property type="nucleotide sequence ID" value="NZ_JAHBRY010000001.1"/>
</dbReference>
<feature type="compositionally biased region" description="Low complexity" evidence="10">
    <location>
        <begin position="1"/>
        <end position="12"/>
    </location>
</feature>
<evidence type="ECO:0000256" key="2">
    <source>
        <dbReference type="ARBA" id="ARBA00022723"/>
    </source>
</evidence>
<organism evidence="12 13">
    <name type="scientific">Chelatococcus asaccharovorans</name>
    <dbReference type="NCBI Taxonomy" id="28210"/>
    <lineage>
        <taxon>Bacteria</taxon>
        <taxon>Pseudomonadati</taxon>
        <taxon>Pseudomonadota</taxon>
        <taxon>Alphaproteobacteria</taxon>
        <taxon>Hyphomicrobiales</taxon>
        <taxon>Chelatococcaceae</taxon>
        <taxon>Chelatococcus</taxon>
    </lineage>
</organism>
<dbReference type="SMART" id="SM00987">
    <property type="entry name" value="UreE_C"/>
    <property type="match status" value="1"/>
</dbReference>
<dbReference type="SUPFAM" id="SSF52141">
    <property type="entry name" value="Uracil-DNA glycosylase-like"/>
    <property type="match status" value="1"/>
</dbReference>
<dbReference type="PANTHER" id="PTHR33693">
    <property type="entry name" value="TYPE-5 URACIL-DNA GLYCOSYLASE"/>
    <property type="match status" value="1"/>
</dbReference>
<proteinExistence type="inferred from homology"/>
<dbReference type="GO" id="GO:0051539">
    <property type="term" value="F:4 iron, 4 sulfur cluster binding"/>
    <property type="evidence" value="ECO:0007669"/>
    <property type="project" value="UniProtKB-KW"/>
</dbReference>
<dbReference type="Proteomes" id="UP000248021">
    <property type="component" value="Unassembled WGS sequence"/>
</dbReference>
<accession>A0A2V3UBD4</accession>
<evidence type="ECO:0000256" key="3">
    <source>
        <dbReference type="ARBA" id="ARBA00022763"/>
    </source>
</evidence>
<dbReference type="EMBL" id="QJJK01000003">
    <property type="protein sequence ID" value="PXW61739.1"/>
    <property type="molecule type" value="Genomic_DNA"/>
</dbReference>
<evidence type="ECO:0000259" key="11">
    <source>
        <dbReference type="SMART" id="SM00986"/>
    </source>
</evidence>
<sequence length="227" mass="24821">MRAASRAASQRAVQHQTEQPGRDCPLCPRLVAFREEWRAREPEWHNAPVAAFGPSNARLMIVGLAPGLRGANRTGRPFTGDYAGDLLYATLTEFGFAHGQYAATPDDGLTLDDGMIVNAVRCVPPQNKPTGVEIATCRPFLAGQIGAMPQLSAVVALGRIAHESVVRAFGERLGRIPFAHGAEHAIGPVRLFDSYHCSRYNTNTRVLTPDMFRAVFQRVRAYLDGRP</sequence>
<dbReference type="InterPro" id="IPR051536">
    <property type="entry name" value="UDG_Type-4/5"/>
</dbReference>
<dbReference type="InterPro" id="IPR044147">
    <property type="entry name" value="UdgB-like"/>
</dbReference>
<evidence type="ECO:0000313" key="13">
    <source>
        <dbReference type="Proteomes" id="UP000248021"/>
    </source>
</evidence>
<keyword evidence="3" id="KW-0227">DNA damage</keyword>
<dbReference type="InterPro" id="IPR005122">
    <property type="entry name" value="Uracil-DNA_glycosylase-like"/>
</dbReference>
<keyword evidence="1" id="KW-0004">4Fe-4S</keyword>
<evidence type="ECO:0000256" key="7">
    <source>
        <dbReference type="ARBA" id="ARBA00023204"/>
    </source>
</evidence>
<keyword evidence="13" id="KW-1185">Reference proteome</keyword>
<dbReference type="PANTHER" id="PTHR33693:SF3">
    <property type="entry name" value="TYPE-5 URACIL-DNA GLYCOSYLASE"/>
    <property type="match status" value="1"/>
</dbReference>
<evidence type="ECO:0000256" key="4">
    <source>
        <dbReference type="ARBA" id="ARBA00022801"/>
    </source>
</evidence>
<name>A0A2V3UBD4_9HYPH</name>
<keyword evidence="7" id="KW-0234">DNA repair</keyword>
<dbReference type="Gene3D" id="3.40.470.10">
    <property type="entry name" value="Uracil-DNA glycosylase-like domain"/>
    <property type="match status" value="1"/>
</dbReference>
<keyword evidence="2" id="KW-0479">Metal-binding</keyword>
<evidence type="ECO:0000256" key="9">
    <source>
        <dbReference type="ARBA" id="ARBA00023887"/>
    </source>
</evidence>
<dbReference type="InterPro" id="IPR036895">
    <property type="entry name" value="Uracil-DNA_glycosylase-like_sf"/>
</dbReference>
<dbReference type="OrthoDB" id="9787663at2"/>
<dbReference type="GO" id="GO:0004844">
    <property type="term" value="F:uracil DNA N-glycosylase activity"/>
    <property type="evidence" value="ECO:0007669"/>
    <property type="project" value="InterPro"/>
</dbReference>
<evidence type="ECO:0000313" key="12">
    <source>
        <dbReference type="EMBL" id="PXW61739.1"/>
    </source>
</evidence>
<evidence type="ECO:0000256" key="8">
    <source>
        <dbReference type="ARBA" id="ARBA00023779"/>
    </source>
</evidence>